<dbReference type="Proteomes" id="UP001295469">
    <property type="component" value="Chromosome C09"/>
</dbReference>
<sequence length="54" mass="6263">VLYSPPDHIHEVQGTLSYHLTPHLIRTSSSKWLMIKIFAVIIHQFLIGFLFFVA</sequence>
<feature type="transmembrane region" description="Helical" evidence="1">
    <location>
        <begin position="33"/>
        <end position="53"/>
    </location>
</feature>
<evidence type="ECO:0000256" key="1">
    <source>
        <dbReference type="SAM" id="Phobius"/>
    </source>
</evidence>
<dbReference type="EMBL" id="LK037474">
    <property type="protein sequence ID" value="CDY68520.1"/>
    <property type="molecule type" value="Genomic_DNA"/>
</dbReference>
<name>A0A078JPZ4_BRANA</name>
<gene>
    <name evidence="3" type="primary">BnaCnng59340D</name>
    <name evidence="2" type="ORF">DARMORV10_C09P71070.1</name>
    <name evidence="3" type="ORF">GSBRNA2T00074863001</name>
</gene>
<reference evidence="3 4" key="1">
    <citation type="journal article" date="2014" name="Science">
        <title>Plant genetics. Early allopolyploid evolution in the post-Neolithic Brassica napus oilseed genome.</title>
        <authorList>
            <person name="Chalhoub B."/>
            <person name="Denoeud F."/>
            <person name="Liu S."/>
            <person name="Parkin I.A."/>
            <person name="Tang H."/>
            <person name="Wang X."/>
            <person name="Chiquet J."/>
            <person name="Belcram H."/>
            <person name="Tong C."/>
            <person name="Samans B."/>
            <person name="Correa M."/>
            <person name="Da Silva C."/>
            <person name="Just J."/>
            <person name="Falentin C."/>
            <person name="Koh C.S."/>
            <person name="Le Clainche I."/>
            <person name="Bernard M."/>
            <person name="Bento P."/>
            <person name="Noel B."/>
            <person name="Labadie K."/>
            <person name="Alberti A."/>
            <person name="Charles M."/>
            <person name="Arnaud D."/>
            <person name="Guo H."/>
            <person name="Daviaud C."/>
            <person name="Alamery S."/>
            <person name="Jabbari K."/>
            <person name="Zhao M."/>
            <person name="Edger P.P."/>
            <person name="Chelaifa H."/>
            <person name="Tack D."/>
            <person name="Lassalle G."/>
            <person name="Mestiri I."/>
            <person name="Schnel N."/>
            <person name="Le Paslier M.C."/>
            <person name="Fan G."/>
            <person name="Renault V."/>
            <person name="Bayer P.E."/>
            <person name="Golicz A.A."/>
            <person name="Manoli S."/>
            <person name="Lee T.H."/>
            <person name="Thi V.H."/>
            <person name="Chalabi S."/>
            <person name="Hu Q."/>
            <person name="Fan C."/>
            <person name="Tollenaere R."/>
            <person name="Lu Y."/>
            <person name="Battail C."/>
            <person name="Shen J."/>
            <person name="Sidebottom C.H."/>
            <person name="Wang X."/>
            <person name="Canaguier A."/>
            <person name="Chauveau A."/>
            <person name="Berard A."/>
            <person name="Deniot G."/>
            <person name="Guan M."/>
            <person name="Liu Z."/>
            <person name="Sun F."/>
            <person name="Lim Y.P."/>
            <person name="Lyons E."/>
            <person name="Town C.D."/>
            <person name="Bancroft I."/>
            <person name="Wang X."/>
            <person name="Meng J."/>
            <person name="Ma J."/>
            <person name="Pires J.C."/>
            <person name="King G.J."/>
            <person name="Brunel D."/>
            <person name="Delourme R."/>
            <person name="Renard M."/>
            <person name="Aury J.M."/>
            <person name="Adams K.L."/>
            <person name="Batley J."/>
            <person name="Snowdon R.J."/>
            <person name="Tost J."/>
            <person name="Edwards D."/>
            <person name="Zhou Y."/>
            <person name="Hua W."/>
            <person name="Sharpe A.G."/>
            <person name="Paterson A.H."/>
            <person name="Guan C."/>
            <person name="Wincker P."/>
        </authorList>
    </citation>
    <scope>NUCLEOTIDE SEQUENCE [LARGE SCALE GENOMIC DNA]</scope>
    <source>
        <strain evidence="4">cv. Darmor-bzh</strain>
    </source>
</reference>
<dbReference type="EMBL" id="HG994373">
    <property type="protein sequence ID" value="CAF1790150.1"/>
    <property type="molecule type" value="Genomic_DNA"/>
</dbReference>
<dbReference type="PaxDb" id="3708-A0A078JPZ4"/>
<protein>
    <submittedName>
        <fullName evidence="2">(rape) hypothetical protein</fullName>
    </submittedName>
    <submittedName>
        <fullName evidence="3">BnaCnng59340D protein</fullName>
    </submittedName>
</protein>
<evidence type="ECO:0000313" key="3">
    <source>
        <dbReference type="EMBL" id="CDY68520.1"/>
    </source>
</evidence>
<reference evidence="2" key="3">
    <citation type="submission" date="2021-01" db="EMBL/GenBank/DDBJ databases">
        <authorList>
            <consortium name="Genoscope - CEA"/>
            <person name="William W."/>
        </authorList>
    </citation>
    <scope>NUCLEOTIDE SEQUENCE</scope>
</reference>
<accession>A0A078JPZ4</accession>
<proteinExistence type="predicted"/>
<dbReference type="Proteomes" id="UP000028999">
    <property type="component" value="Unassembled WGS sequence"/>
</dbReference>
<evidence type="ECO:0000313" key="4">
    <source>
        <dbReference type="Proteomes" id="UP000028999"/>
    </source>
</evidence>
<feature type="non-terminal residue" evidence="3">
    <location>
        <position position="1"/>
    </location>
</feature>
<evidence type="ECO:0000313" key="2">
    <source>
        <dbReference type="EMBL" id="CAF1790150.1"/>
    </source>
</evidence>
<keyword evidence="1" id="KW-1133">Transmembrane helix</keyword>
<keyword evidence="4" id="KW-1185">Reference proteome</keyword>
<dbReference type="Gramene" id="CDY68520">
    <property type="protein sequence ID" value="CDY68520"/>
    <property type="gene ID" value="GSBRNA2T00074863001"/>
</dbReference>
<reference evidence="3" key="2">
    <citation type="submission" date="2014-06" db="EMBL/GenBank/DDBJ databases">
        <authorList>
            <person name="Genoscope - CEA"/>
        </authorList>
    </citation>
    <scope>NUCLEOTIDE SEQUENCE</scope>
</reference>
<dbReference type="AlphaFoldDB" id="A0A078JPZ4"/>
<organism evidence="3 4">
    <name type="scientific">Brassica napus</name>
    <name type="common">Rape</name>
    <dbReference type="NCBI Taxonomy" id="3708"/>
    <lineage>
        <taxon>Eukaryota</taxon>
        <taxon>Viridiplantae</taxon>
        <taxon>Streptophyta</taxon>
        <taxon>Embryophyta</taxon>
        <taxon>Tracheophyta</taxon>
        <taxon>Spermatophyta</taxon>
        <taxon>Magnoliopsida</taxon>
        <taxon>eudicotyledons</taxon>
        <taxon>Gunneridae</taxon>
        <taxon>Pentapetalae</taxon>
        <taxon>rosids</taxon>
        <taxon>malvids</taxon>
        <taxon>Brassicales</taxon>
        <taxon>Brassicaceae</taxon>
        <taxon>Brassiceae</taxon>
        <taxon>Brassica</taxon>
    </lineage>
</organism>
<keyword evidence="1" id="KW-0472">Membrane</keyword>
<keyword evidence="1" id="KW-0812">Transmembrane</keyword>